<organism evidence="2">
    <name type="scientific">Streptomyces tabacisoli</name>
    <dbReference type="NCBI Taxonomy" id="3156398"/>
    <lineage>
        <taxon>Bacteria</taxon>
        <taxon>Bacillati</taxon>
        <taxon>Actinomycetota</taxon>
        <taxon>Actinomycetes</taxon>
        <taxon>Kitasatosporales</taxon>
        <taxon>Streptomycetaceae</taxon>
        <taxon>Streptomyces</taxon>
    </lineage>
</organism>
<feature type="region of interest" description="Disordered" evidence="1">
    <location>
        <begin position="194"/>
        <end position="233"/>
    </location>
</feature>
<gene>
    <name evidence="2" type="ORF">ABII15_10000</name>
</gene>
<accession>A0AAU8IQU1</accession>
<dbReference type="KEGG" id="stac:ABII15_10000"/>
<evidence type="ECO:0000256" key="1">
    <source>
        <dbReference type="SAM" id="MobiDB-lite"/>
    </source>
</evidence>
<feature type="compositionally biased region" description="Low complexity" evidence="1">
    <location>
        <begin position="195"/>
        <end position="206"/>
    </location>
</feature>
<proteinExistence type="predicted"/>
<sequence>MVAGISVTGLAACGGGDDGDDAFKGDSADKIADKAVAATKAAESLHMKGKVSQSGGESMVIDLAVDQEKNCQGTVTMSGAKAEVRHVKATFYLKGDEQYWRTSLKQQPGADKIVPKVADKWVKMPAQDNQITGLCDKQGLLAAMDEDKSERKGLKKGDTSTIDGTKALALHKSKGDEKSTLYVATEGKPYILKVTTTGGSEPETTTFSDYDKPVKPEQPAAGDTVDLKQLAAQ</sequence>
<dbReference type="EMBL" id="CP159534">
    <property type="protein sequence ID" value="XCJ70282.1"/>
    <property type="molecule type" value="Genomic_DNA"/>
</dbReference>
<dbReference type="RefSeq" id="WP_353941930.1">
    <property type="nucleotide sequence ID" value="NZ_CP159534.1"/>
</dbReference>
<evidence type="ECO:0008006" key="3">
    <source>
        <dbReference type="Google" id="ProtNLM"/>
    </source>
</evidence>
<protein>
    <recommendedName>
        <fullName evidence="3">Lipoprotein</fullName>
    </recommendedName>
</protein>
<reference evidence="2" key="1">
    <citation type="submission" date="2024-06" db="EMBL/GenBank/DDBJ databases">
        <title>Streptomyces sp. strain HUAS MG91 genome sequences.</title>
        <authorList>
            <person name="Mo P."/>
        </authorList>
    </citation>
    <scope>NUCLEOTIDE SEQUENCE</scope>
    <source>
        <strain evidence="2">HUAS MG91</strain>
    </source>
</reference>
<dbReference type="Gene3D" id="2.50.20.20">
    <property type="match status" value="1"/>
</dbReference>
<dbReference type="AlphaFoldDB" id="A0AAU8IQU1"/>
<name>A0AAU8IQU1_9ACTN</name>
<evidence type="ECO:0000313" key="2">
    <source>
        <dbReference type="EMBL" id="XCJ70282.1"/>
    </source>
</evidence>